<dbReference type="Proteomes" id="UP000825051">
    <property type="component" value="Chromosome"/>
</dbReference>
<protein>
    <submittedName>
        <fullName evidence="2">Uncharacterized protein</fullName>
    </submittedName>
</protein>
<dbReference type="EMBL" id="CP080507">
    <property type="protein sequence ID" value="QYM79966.1"/>
    <property type="molecule type" value="Genomic_DNA"/>
</dbReference>
<dbReference type="RefSeq" id="WP_220164466.1">
    <property type="nucleotide sequence ID" value="NZ_CP080507.1"/>
</dbReference>
<gene>
    <name evidence="2" type="ORF">K0B96_04935</name>
</gene>
<feature type="region of interest" description="Disordered" evidence="1">
    <location>
        <begin position="1"/>
        <end position="30"/>
    </location>
</feature>
<evidence type="ECO:0000313" key="3">
    <source>
        <dbReference type="Proteomes" id="UP000825051"/>
    </source>
</evidence>
<sequence length="86" mass="9092">MTQNSAGGDEQGDLKTANNGLTPSLSPPDPVAIPVAIAFTTQLDGEHYEAVPNHQPIKIGTRSSILKSIPAHHTLSVEELVRKLGL</sequence>
<evidence type="ECO:0000256" key="1">
    <source>
        <dbReference type="SAM" id="MobiDB-lite"/>
    </source>
</evidence>
<dbReference type="AlphaFoldDB" id="A0A8F9TVN4"/>
<reference evidence="2" key="1">
    <citation type="submission" date="2021-08" db="EMBL/GenBank/DDBJ databases">
        <title>Genome of a novel bacterium of the phylum Verrucomicrobia, Oleiharenicola sp. KSB-15.</title>
        <authorList>
            <person name="Chung J.-H."/>
            <person name="Ahn J.-H."/>
            <person name="Yoon Y."/>
            <person name="Kim D.-Y."/>
            <person name="An S.-H."/>
            <person name="Park I."/>
            <person name="Yeon J."/>
        </authorList>
    </citation>
    <scope>NUCLEOTIDE SEQUENCE</scope>
    <source>
        <strain evidence="2">KSB-15</strain>
    </source>
</reference>
<keyword evidence="3" id="KW-1185">Reference proteome</keyword>
<dbReference type="KEGG" id="ole:K0B96_04935"/>
<accession>A0A8F9TVN4</accession>
<proteinExistence type="predicted"/>
<evidence type="ECO:0000313" key="2">
    <source>
        <dbReference type="EMBL" id="QYM79966.1"/>
    </source>
</evidence>
<organism evidence="2 3">
    <name type="scientific">Horticoccus luteus</name>
    <dbReference type="NCBI Taxonomy" id="2862869"/>
    <lineage>
        <taxon>Bacteria</taxon>
        <taxon>Pseudomonadati</taxon>
        <taxon>Verrucomicrobiota</taxon>
        <taxon>Opitutia</taxon>
        <taxon>Opitutales</taxon>
        <taxon>Opitutaceae</taxon>
        <taxon>Horticoccus</taxon>
    </lineage>
</organism>
<name>A0A8F9TVN4_9BACT</name>